<dbReference type="GO" id="GO:0006508">
    <property type="term" value="P:proteolysis"/>
    <property type="evidence" value="ECO:0007669"/>
    <property type="project" value="InterPro"/>
</dbReference>
<name>A0A5C2HL83_9BACT</name>
<dbReference type="Pfam" id="PF04389">
    <property type="entry name" value="Peptidase_M28"/>
    <property type="match status" value="1"/>
</dbReference>
<evidence type="ECO:0000313" key="2">
    <source>
        <dbReference type="EMBL" id="QEP41028.1"/>
    </source>
</evidence>
<evidence type="ECO:0000313" key="3">
    <source>
        <dbReference type="Proteomes" id="UP000322644"/>
    </source>
</evidence>
<reference evidence="2 3" key="2">
    <citation type="submission" date="2019-09" db="EMBL/GenBank/DDBJ databases">
        <title>Taxonomic note: a critical rebuttal of the proposed division of the genus Arcobacter into six genera, emended descriptions of Arcobacter anaerophilus and the genus Arcobacter, and an assessment of genus-level boundaries for Epsilonproteobacteria using in silico genomic comparator tools.</title>
        <authorList>
            <person name="On S.L.W."/>
            <person name="Miller W.G."/>
            <person name="Biggs P."/>
            <person name="Cornelius A."/>
            <person name="Vandamme P."/>
        </authorList>
    </citation>
    <scope>NUCLEOTIDE SEQUENCE [LARGE SCALE GENOMIC DNA]</scope>
    <source>
        <strain evidence="2 3">CCUG 56899</strain>
    </source>
</reference>
<dbReference type="Proteomes" id="UP000322644">
    <property type="component" value="Chromosome"/>
</dbReference>
<dbReference type="RefSeq" id="WP_083199994.1">
    <property type="nucleotide sequence ID" value="NZ_CP036246.2"/>
</dbReference>
<dbReference type="Gene3D" id="3.40.630.10">
    <property type="entry name" value="Zn peptidases"/>
    <property type="match status" value="1"/>
</dbReference>
<gene>
    <name evidence="2" type="ORF">APORC_1445</name>
</gene>
<dbReference type="EMBL" id="CP036246">
    <property type="protein sequence ID" value="QEP41028.1"/>
    <property type="molecule type" value="Genomic_DNA"/>
</dbReference>
<dbReference type="SUPFAM" id="SSF53187">
    <property type="entry name" value="Zn-dependent exopeptidases"/>
    <property type="match status" value="1"/>
</dbReference>
<reference evidence="2 3" key="1">
    <citation type="submission" date="2019-09" db="EMBL/GenBank/DDBJ databases">
        <title>Complete genome sequencing of four Arcobacter species reveals a diverse suite of mobile elements.</title>
        <authorList>
            <person name="Miller W.G."/>
            <person name="Yee E."/>
            <person name="Bono J.L."/>
        </authorList>
    </citation>
    <scope>NUCLEOTIDE SEQUENCE [LARGE SCALE GENOMIC DNA]</scope>
    <source>
        <strain evidence="2 3">CCUG 56899</strain>
    </source>
</reference>
<feature type="domain" description="Peptidase M28" evidence="1">
    <location>
        <begin position="55"/>
        <end position="274"/>
    </location>
</feature>
<dbReference type="PANTHER" id="PTHR12147">
    <property type="entry name" value="METALLOPEPTIDASE M28 FAMILY MEMBER"/>
    <property type="match status" value="1"/>
</dbReference>
<dbReference type="PANTHER" id="PTHR12147:SF26">
    <property type="entry name" value="PEPTIDASE M28 DOMAIN-CONTAINING PROTEIN"/>
    <property type="match status" value="1"/>
</dbReference>
<dbReference type="KEGG" id="apoc:APORC_1445"/>
<dbReference type="InterPro" id="IPR007484">
    <property type="entry name" value="Peptidase_M28"/>
</dbReference>
<proteinExistence type="predicted"/>
<dbReference type="InterPro" id="IPR045175">
    <property type="entry name" value="M28_fam"/>
</dbReference>
<evidence type="ECO:0000259" key="1">
    <source>
        <dbReference type="Pfam" id="PF04389"/>
    </source>
</evidence>
<protein>
    <submittedName>
        <fullName evidence="2">Peptidase, M28 family</fullName>
    </submittedName>
</protein>
<sequence length="288" mass="33244">MVKTLKYLTQIQPPRNYRNIDSLNNVALYLEDRFKDIGLETSFQNYVVDNNEYKNVIATLNPQYEKRLIIGAHYDVCGDFQGADDNASAVAGLIQTAKQLYAIKDILPIRIDFVCFTLEEPPYYGTENMGSYVYAKYLFDNKIDVTGMINYEMIGYFTNENVDLSKLSMFITKKQADISKGNFIAMVCNEQSQNFMSEFDFENIDKNIEYVEAMIPTPINQITASDHLNFWKFGYKAIMVTDTAHFRNPNYHTANDTLETLDVNKMQCVVNLVVESIKEMTKNKDFFN</sequence>
<accession>A0A5C2HL83</accession>
<organism evidence="2 3">
    <name type="scientific">Arcobacter porcinus</name>
    <dbReference type="NCBI Taxonomy" id="1935204"/>
    <lineage>
        <taxon>Bacteria</taxon>
        <taxon>Pseudomonadati</taxon>
        <taxon>Campylobacterota</taxon>
        <taxon>Epsilonproteobacteria</taxon>
        <taxon>Campylobacterales</taxon>
        <taxon>Arcobacteraceae</taxon>
        <taxon>Arcobacter</taxon>
    </lineage>
</organism>
<dbReference type="GO" id="GO:0008235">
    <property type="term" value="F:metalloexopeptidase activity"/>
    <property type="evidence" value="ECO:0007669"/>
    <property type="project" value="InterPro"/>
</dbReference>
<dbReference type="AlphaFoldDB" id="A0A5C2HL83"/>